<organism evidence="2 3">
    <name type="scientific">Xenopus laevis</name>
    <name type="common">African clawed frog</name>
    <dbReference type="NCBI Taxonomy" id="8355"/>
    <lineage>
        <taxon>Eukaryota</taxon>
        <taxon>Metazoa</taxon>
        <taxon>Chordata</taxon>
        <taxon>Craniata</taxon>
        <taxon>Vertebrata</taxon>
        <taxon>Euteleostomi</taxon>
        <taxon>Amphibia</taxon>
        <taxon>Batrachia</taxon>
        <taxon>Anura</taxon>
        <taxon>Pipoidea</taxon>
        <taxon>Pipidae</taxon>
        <taxon>Xenopodinae</taxon>
        <taxon>Xenopus</taxon>
        <taxon>Xenopus</taxon>
    </lineage>
</organism>
<protein>
    <submittedName>
        <fullName evidence="2">Uncharacterized protein</fullName>
    </submittedName>
</protein>
<name>A0A974H404_XENLA</name>
<proteinExistence type="predicted"/>
<evidence type="ECO:0000313" key="3">
    <source>
        <dbReference type="Proteomes" id="UP000694892"/>
    </source>
</evidence>
<evidence type="ECO:0000313" key="2">
    <source>
        <dbReference type="EMBL" id="OCT64053.1"/>
    </source>
</evidence>
<evidence type="ECO:0000256" key="1">
    <source>
        <dbReference type="SAM" id="Phobius"/>
    </source>
</evidence>
<dbReference type="EMBL" id="CM004482">
    <property type="protein sequence ID" value="OCT64053.1"/>
    <property type="molecule type" value="Genomic_DNA"/>
</dbReference>
<keyword evidence="1" id="KW-0472">Membrane</keyword>
<dbReference type="Proteomes" id="UP000694892">
    <property type="component" value="Chromosome 9_10L"/>
</dbReference>
<dbReference type="AlphaFoldDB" id="A0A974H404"/>
<keyword evidence="1" id="KW-0812">Transmembrane</keyword>
<accession>A0A974H404</accession>
<feature type="transmembrane region" description="Helical" evidence="1">
    <location>
        <begin position="21"/>
        <end position="41"/>
    </location>
</feature>
<keyword evidence="1" id="KW-1133">Transmembrane helix</keyword>
<sequence>MQRQFVIVRRENIIIPSVNERFCTSLIIHPISANYFIYYFYLSSFLQMMKRKMAVQAFKLLLCSVPVWVPEILKKTARTIRIFRGIMVV</sequence>
<gene>
    <name evidence="2" type="ORF">XELAEV_18045155mg</name>
</gene>
<reference evidence="3" key="1">
    <citation type="journal article" date="2016" name="Nature">
        <title>Genome evolution in the allotetraploid frog Xenopus laevis.</title>
        <authorList>
            <person name="Session A.M."/>
            <person name="Uno Y."/>
            <person name="Kwon T."/>
            <person name="Chapman J.A."/>
            <person name="Toyoda A."/>
            <person name="Takahashi S."/>
            <person name="Fukui A."/>
            <person name="Hikosaka A."/>
            <person name="Suzuki A."/>
            <person name="Kondo M."/>
            <person name="van Heeringen S.J."/>
            <person name="Quigley I."/>
            <person name="Heinz S."/>
            <person name="Ogino H."/>
            <person name="Ochi H."/>
            <person name="Hellsten U."/>
            <person name="Lyons J.B."/>
            <person name="Simakov O."/>
            <person name="Putnam N."/>
            <person name="Stites J."/>
            <person name="Kuroki Y."/>
            <person name="Tanaka T."/>
            <person name="Michiue T."/>
            <person name="Watanabe M."/>
            <person name="Bogdanovic O."/>
            <person name="Lister R."/>
            <person name="Georgiou G."/>
            <person name="Paranjpe S.S."/>
            <person name="van Kruijsbergen I."/>
            <person name="Shu S."/>
            <person name="Carlson J."/>
            <person name="Kinoshita T."/>
            <person name="Ohta Y."/>
            <person name="Mawaribuchi S."/>
            <person name="Jenkins J."/>
            <person name="Grimwood J."/>
            <person name="Schmutz J."/>
            <person name="Mitros T."/>
            <person name="Mozaffari S.V."/>
            <person name="Suzuki Y."/>
            <person name="Haramoto Y."/>
            <person name="Yamamoto T.S."/>
            <person name="Takagi C."/>
            <person name="Heald R."/>
            <person name="Miller K."/>
            <person name="Haudenschild C."/>
            <person name="Kitzman J."/>
            <person name="Nakayama T."/>
            <person name="Izutsu Y."/>
            <person name="Robert J."/>
            <person name="Fortriede J."/>
            <person name="Burns K."/>
            <person name="Lotay V."/>
            <person name="Karimi K."/>
            <person name="Yasuoka Y."/>
            <person name="Dichmann D.S."/>
            <person name="Flajnik M.F."/>
            <person name="Houston D.W."/>
            <person name="Shendure J."/>
            <person name="DuPasquier L."/>
            <person name="Vize P.D."/>
            <person name="Zorn A.M."/>
            <person name="Ito M."/>
            <person name="Marcotte E.M."/>
            <person name="Wallingford J.B."/>
            <person name="Ito Y."/>
            <person name="Asashima M."/>
            <person name="Ueno N."/>
            <person name="Matsuda Y."/>
            <person name="Veenstra G.J."/>
            <person name="Fujiyama A."/>
            <person name="Harland R.M."/>
            <person name="Taira M."/>
            <person name="Rokhsar D.S."/>
        </authorList>
    </citation>
    <scope>NUCLEOTIDE SEQUENCE [LARGE SCALE GENOMIC DNA]</scope>
    <source>
        <strain evidence="3">J</strain>
    </source>
</reference>